<protein>
    <submittedName>
        <fullName evidence="1">Uncharacterized protein</fullName>
    </submittedName>
</protein>
<dbReference type="EMBL" id="CP012505">
    <property type="protein sequence ID" value="ALB02105.1"/>
    <property type="molecule type" value="Genomic_DNA"/>
</dbReference>
<reference evidence="1 2" key="1">
    <citation type="journal article" date="2016" name="Int. J. Syst. Evol. Microbiol.">
        <title>Reclassification of Wolbachia persica as Francisella persica comb. nov. and emended description of the family Francisellaceae.</title>
        <authorList>
            <person name="Larson M.A."/>
            <person name="Nalbantoglu U."/>
            <person name="Sayood K."/>
            <person name="Zentz E.B."/>
            <person name="Cer R.Z."/>
            <person name="Iwen P.C."/>
            <person name="Francesconi S.C."/>
            <person name="Bishop-Lilly K.A."/>
            <person name="Mokashi V.P."/>
            <person name="Sjostedt A."/>
            <person name="Hinrichs S.H."/>
        </authorList>
    </citation>
    <scope>NUCLEOTIDE SEQUENCE [LARGE SCALE GENOMIC DNA]</scope>
    <source>
        <strain evidence="1 2">FSC845</strain>
    </source>
</reference>
<gene>
    <name evidence="1" type="ORF">ACH24_05740</name>
</gene>
<accession>A0AAC8VEE7</accession>
<sequence length="67" mass="7761">MEKFLLKMKNAKVNTNVNIPNNVYYVTQNNKSKKQLSDYKIKDFAIALLIGDKNFNQSQDNLFSSET</sequence>
<proteinExistence type="predicted"/>
<evidence type="ECO:0000313" key="1">
    <source>
        <dbReference type="EMBL" id="ALB02105.1"/>
    </source>
</evidence>
<dbReference type="AlphaFoldDB" id="A0AAC8VEE7"/>
<evidence type="ECO:0000313" key="2">
    <source>
        <dbReference type="Proteomes" id="UP000242800"/>
    </source>
</evidence>
<keyword evidence="2" id="KW-1185">Reference proteome</keyword>
<dbReference type="Proteomes" id="UP000242800">
    <property type="component" value="Chromosome"/>
</dbReference>
<organism evidence="1 2">
    <name type="scientific">Francisella persica ATCC VR-331</name>
    <dbReference type="NCBI Taxonomy" id="1086726"/>
    <lineage>
        <taxon>Bacteria</taxon>
        <taxon>Pseudomonadati</taxon>
        <taxon>Pseudomonadota</taxon>
        <taxon>Gammaproteobacteria</taxon>
        <taxon>Thiotrichales</taxon>
        <taxon>Francisellaceae</taxon>
        <taxon>Francisella</taxon>
    </lineage>
</organism>
<name>A0AAC8VEE7_9GAMM</name>
<dbReference type="KEGG" id="fper:ACH24_05740"/>